<protein>
    <submittedName>
        <fullName evidence="1">Uncharacterized protein</fullName>
    </submittedName>
</protein>
<gene>
    <name evidence="1" type="ORF">D0Z08_13450</name>
</gene>
<sequence>MLRRLGSHLTNQWMGALSLFLVLGGGAAYAVGTVGSEDIIDESVRSIDVRNGQVRSADVRDDTQRGGGLGAADLAPGSVGASELNPLAFVGLDISRATPTSPFEIATNAIQGSEVSDGTLTGLDITESTLGGFDGHDAYRDLCDTPSDNSFRDCLTVTFALGRAMDVLVVYGGGGSHGSFDSDSGLAVGECRTKVDGVNRLEPVNLATEWDSPVGMASIINVIPLSAGTHTVALACREDPTDMHFRDLTIGVVELGFD</sequence>
<organism evidence="1 2">
    <name type="scientific">Nocardioides immobilis</name>
    <dbReference type="NCBI Taxonomy" id="2049295"/>
    <lineage>
        <taxon>Bacteria</taxon>
        <taxon>Bacillati</taxon>
        <taxon>Actinomycetota</taxon>
        <taxon>Actinomycetes</taxon>
        <taxon>Propionibacteriales</taxon>
        <taxon>Nocardioidaceae</taxon>
        <taxon>Nocardioides</taxon>
    </lineage>
</organism>
<evidence type="ECO:0000313" key="1">
    <source>
        <dbReference type="EMBL" id="RHW26751.1"/>
    </source>
</evidence>
<evidence type="ECO:0000313" key="2">
    <source>
        <dbReference type="Proteomes" id="UP000283644"/>
    </source>
</evidence>
<reference evidence="1 2" key="1">
    <citation type="submission" date="2018-09" db="EMBL/GenBank/DDBJ databases">
        <title>Genome sequencing of Nocardioides immobilis CCTCC AB 2017083 for comparison to Nocardioides silvaticus.</title>
        <authorList>
            <person name="Li C."/>
            <person name="Wang G."/>
        </authorList>
    </citation>
    <scope>NUCLEOTIDE SEQUENCE [LARGE SCALE GENOMIC DNA]</scope>
    <source>
        <strain evidence="1 2">CCTCC AB 2017083</strain>
    </source>
</reference>
<dbReference type="Proteomes" id="UP000283644">
    <property type="component" value="Unassembled WGS sequence"/>
</dbReference>
<accession>A0A417Y2E4</accession>
<proteinExistence type="predicted"/>
<dbReference type="EMBL" id="QXGH01000016">
    <property type="protein sequence ID" value="RHW26751.1"/>
    <property type="molecule type" value="Genomic_DNA"/>
</dbReference>
<keyword evidence="2" id="KW-1185">Reference proteome</keyword>
<comment type="caution">
    <text evidence="1">The sequence shown here is derived from an EMBL/GenBank/DDBJ whole genome shotgun (WGS) entry which is preliminary data.</text>
</comment>
<name>A0A417Y2E4_9ACTN</name>
<dbReference type="RefSeq" id="WP_118925748.1">
    <property type="nucleotide sequence ID" value="NZ_QXGH01000016.1"/>
</dbReference>
<dbReference type="AlphaFoldDB" id="A0A417Y2E4"/>